<dbReference type="Gene3D" id="3.40.50.150">
    <property type="entry name" value="Vaccinia Virus protein VP39"/>
    <property type="match status" value="1"/>
</dbReference>
<dbReference type="InterPro" id="IPR029063">
    <property type="entry name" value="SAM-dependent_MTases_sf"/>
</dbReference>
<dbReference type="AlphaFoldDB" id="A0A3L9YKC6"/>
<protein>
    <submittedName>
        <fullName evidence="1">Methyltransferase family protein</fullName>
    </submittedName>
</protein>
<gene>
    <name evidence="1" type="ORF">BXY75_1948</name>
</gene>
<comment type="caution">
    <text evidence="1">The sequence shown here is derived from an EMBL/GenBank/DDBJ whole genome shotgun (WGS) entry which is preliminary data.</text>
</comment>
<reference evidence="1 2" key="1">
    <citation type="submission" date="2018-10" db="EMBL/GenBank/DDBJ databases">
        <title>Genomic Encyclopedia of Archaeal and Bacterial Type Strains, Phase II (KMG-II): from individual species to whole genera.</title>
        <authorList>
            <person name="Goeker M."/>
        </authorList>
    </citation>
    <scope>NUCLEOTIDE SEQUENCE [LARGE SCALE GENOMIC DNA]</scope>
    <source>
        <strain evidence="1 2">DSM 23424</strain>
    </source>
</reference>
<dbReference type="RefSeq" id="WP_121907524.1">
    <property type="nucleotide sequence ID" value="NZ_REFC01000013.1"/>
</dbReference>
<proteinExistence type="predicted"/>
<dbReference type="OrthoDB" id="9816564at2"/>
<dbReference type="GO" id="GO:0032259">
    <property type="term" value="P:methylation"/>
    <property type="evidence" value="ECO:0007669"/>
    <property type="project" value="UniProtKB-KW"/>
</dbReference>
<keyword evidence="2" id="KW-1185">Reference proteome</keyword>
<dbReference type="SUPFAM" id="SSF53335">
    <property type="entry name" value="S-adenosyl-L-methionine-dependent methyltransferases"/>
    <property type="match status" value="1"/>
</dbReference>
<organism evidence="1 2">
    <name type="scientific">Ulvibacter antarcticus</name>
    <dbReference type="NCBI Taxonomy" id="442714"/>
    <lineage>
        <taxon>Bacteria</taxon>
        <taxon>Pseudomonadati</taxon>
        <taxon>Bacteroidota</taxon>
        <taxon>Flavobacteriia</taxon>
        <taxon>Flavobacteriales</taxon>
        <taxon>Flavobacteriaceae</taxon>
        <taxon>Ulvibacter</taxon>
    </lineage>
</organism>
<evidence type="ECO:0000313" key="2">
    <source>
        <dbReference type="Proteomes" id="UP000271339"/>
    </source>
</evidence>
<sequence>MNCPLCNSERTKEYANWAEILYIQCEHCLLVFKNIQHFPTEKAEKERYLLHENDVNDLNFQKFVSPIVNRIAEAEPKNHKGLDFGAGTGPVITKLLQDQGYEISLYDPFFYPDKSVLDTTFDFIICCEVMEHFHHPAKEFSLLRKLLKPQGNLYCKTQFLPKRSQFETWWYKNDNTHVAFYSEENLMWIKKEFGFSEVIIQKDLIVFEG</sequence>
<dbReference type="Proteomes" id="UP000271339">
    <property type="component" value="Unassembled WGS sequence"/>
</dbReference>
<dbReference type="EMBL" id="REFC01000013">
    <property type="protein sequence ID" value="RMA58575.1"/>
    <property type="molecule type" value="Genomic_DNA"/>
</dbReference>
<keyword evidence="1" id="KW-0808">Transferase</keyword>
<name>A0A3L9YKC6_9FLAO</name>
<dbReference type="GO" id="GO:0008168">
    <property type="term" value="F:methyltransferase activity"/>
    <property type="evidence" value="ECO:0007669"/>
    <property type="project" value="UniProtKB-KW"/>
</dbReference>
<dbReference type="Pfam" id="PF13489">
    <property type="entry name" value="Methyltransf_23"/>
    <property type="match status" value="1"/>
</dbReference>
<keyword evidence="1" id="KW-0489">Methyltransferase</keyword>
<accession>A0A3L9YKC6</accession>
<evidence type="ECO:0000313" key="1">
    <source>
        <dbReference type="EMBL" id="RMA58575.1"/>
    </source>
</evidence>